<evidence type="ECO:0000256" key="1">
    <source>
        <dbReference type="ARBA" id="ARBA00004123"/>
    </source>
</evidence>
<feature type="compositionally biased region" description="Low complexity" evidence="6">
    <location>
        <begin position="55"/>
        <end position="65"/>
    </location>
</feature>
<accession>A0A6G1CKQ9</accession>
<evidence type="ECO:0000256" key="5">
    <source>
        <dbReference type="ARBA" id="ARBA00023242"/>
    </source>
</evidence>
<sequence>MSPPQDTPCSTELIRHDVTAIAAAAAAAASSDPKRHGDNGGDHGNSAPSKKRATSSGCSDESSSSLPPKKRQVTDCVSSGSNGYVKRETPAVLQHGGGGAPAGSSSAASCPPNLDPALAKEIHRCAVKFGKEKFTVEALMPAAATHEPPKEKLMHDGIRAAAAMHVAVAAREKKTATATATASGTHNNDDARNGVPQRRFSDVETSVELRKRLEELGATEPQYVCRKMLQRSDVDLNQNRLLVSCKRDLKKCPITYIFTDDETHIVQDNGKAVEEEVAVAEDDEVKEEEEADEDEIVDKDKDRKNKKKKPGLRVTMFDQSGDKYRTICRYLNSNGGYRFIGEWGKFLRSNSMAISRGEEWTRNIIVKLWAFRSRKLPRAEQSGHPDGALGFIVVHYENDGGGNDDSDGDDNDEEYKGKAPPTNAKKNGNNSSSRKEPVKATSSSSSVAAAVASSSAAAGVARKQQVTAARVTRTMAEDLEREEAAIQGIVKLLWGQRSSSSSSSENNKRSKPSSDEEEKADD</sequence>
<dbReference type="Proteomes" id="UP000479710">
    <property type="component" value="Unassembled WGS sequence"/>
</dbReference>
<evidence type="ECO:0000256" key="2">
    <source>
        <dbReference type="ARBA" id="ARBA00023015"/>
    </source>
</evidence>
<dbReference type="PANTHER" id="PTHR34397:SF15">
    <property type="entry name" value="OS08G0282100 PROTEIN"/>
    <property type="match status" value="1"/>
</dbReference>
<evidence type="ECO:0000256" key="3">
    <source>
        <dbReference type="ARBA" id="ARBA00023125"/>
    </source>
</evidence>
<gene>
    <name evidence="7" type="ORF">E2562_034992</name>
</gene>
<comment type="caution">
    <text evidence="7">The sequence shown here is derived from an EMBL/GenBank/DDBJ whole genome shotgun (WGS) entry which is preliminary data.</text>
</comment>
<reference evidence="7 8" key="1">
    <citation type="submission" date="2019-11" db="EMBL/GenBank/DDBJ databases">
        <title>Whole genome sequence of Oryza granulata.</title>
        <authorList>
            <person name="Li W."/>
        </authorList>
    </citation>
    <scope>NUCLEOTIDE SEQUENCE [LARGE SCALE GENOMIC DNA]</scope>
    <source>
        <strain evidence="8">cv. Menghai</strain>
        <tissue evidence="7">Leaf</tissue>
    </source>
</reference>
<comment type="subcellular location">
    <subcellularLocation>
        <location evidence="1">Nucleus</location>
    </subcellularLocation>
</comment>
<feature type="compositionally biased region" description="Basic and acidic residues" evidence="6">
    <location>
        <begin position="32"/>
        <end position="41"/>
    </location>
</feature>
<evidence type="ECO:0000256" key="6">
    <source>
        <dbReference type="SAM" id="MobiDB-lite"/>
    </source>
</evidence>
<keyword evidence="4" id="KW-0804">Transcription</keyword>
<feature type="region of interest" description="Disordered" evidence="6">
    <location>
        <begin position="91"/>
        <end position="110"/>
    </location>
</feature>
<feature type="compositionally biased region" description="Acidic residues" evidence="6">
    <location>
        <begin position="402"/>
        <end position="413"/>
    </location>
</feature>
<keyword evidence="2" id="KW-0805">Transcription regulation</keyword>
<dbReference type="OrthoDB" id="677889at2759"/>
<feature type="region of interest" description="Disordered" evidence="6">
    <location>
        <begin position="23"/>
        <end position="84"/>
    </location>
</feature>
<organism evidence="7 8">
    <name type="scientific">Oryza meyeriana var. granulata</name>
    <dbReference type="NCBI Taxonomy" id="110450"/>
    <lineage>
        <taxon>Eukaryota</taxon>
        <taxon>Viridiplantae</taxon>
        <taxon>Streptophyta</taxon>
        <taxon>Embryophyta</taxon>
        <taxon>Tracheophyta</taxon>
        <taxon>Spermatophyta</taxon>
        <taxon>Magnoliopsida</taxon>
        <taxon>Liliopsida</taxon>
        <taxon>Poales</taxon>
        <taxon>Poaceae</taxon>
        <taxon>BOP clade</taxon>
        <taxon>Oryzoideae</taxon>
        <taxon>Oryzeae</taxon>
        <taxon>Oryzinae</taxon>
        <taxon>Oryza</taxon>
        <taxon>Oryza meyeriana</taxon>
    </lineage>
</organism>
<dbReference type="Gene3D" id="2.40.330.10">
    <property type="entry name" value="DNA-binding pseudobarrel domain"/>
    <property type="match status" value="1"/>
</dbReference>
<dbReference type="EMBL" id="SPHZ02000009">
    <property type="protein sequence ID" value="KAF0900752.1"/>
    <property type="molecule type" value="Genomic_DNA"/>
</dbReference>
<evidence type="ECO:0000313" key="7">
    <source>
        <dbReference type="EMBL" id="KAF0900752.1"/>
    </source>
</evidence>
<evidence type="ECO:0000313" key="8">
    <source>
        <dbReference type="Proteomes" id="UP000479710"/>
    </source>
</evidence>
<feature type="region of interest" description="Disordered" evidence="6">
    <location>
        <begin position="399"/>
        <end position="466"/>
    </location>
</feature>
<evidence type="ECO:0000256" key="4">
    <source>
        <dbReference type="ARBA" id="ARBA00023163"/>
    </source>
</evidence>
<feature type="region of interest" description="Disordered" evidence="6">
    <location>
        <begin position="279"/>
        <end position="309"/>
    </location>
</feature>
<name>A0A6G1CKQ9_9ORYZ</name>
<dbReference type="GO" id="GO:0005634">
    <property type="term" value="C:nucleus"/>
    <property type="evidence" value="ECO:0007669"/>
    <property type="project" value="UniProtKB-SubCell"/>
</dbReference>
<keyword evidence="8" id="KW-1185">Reference proteome</keyword>
<dbReference type="GO" id="GO:0003677">
    <property type="term" value="F:DNA binding"/>
    <property type="evidence" value="ECO:0007669"/>
    <property type="project" value="UniProtKB-KW"/>
</dbReference>
<feature type="compositionally biased region" description="Low complexity" evidence="6">
    <location>
        <begin position="442"/>
        <end position="461"/>
    </location>
</feature>
<feature type="region of interest" description="Disordered" evidence="6">
    <location>
        <begin position="493"/>
        <end position="522"/>
    </location>
</feature>
<feature type="compositionally biased region" description="Acidic residues" evidence="6">
    <location>
        <begin position="279"/>
        <end position="297"/>
    </location>
</feature>
<keyword evidence="3" id="KW-0238">DNA-binding</keyword>
<dbReference type="AlphaFoldDB" id="A0A6G1CKQ9"/>
<dbReference type="PANTHER" id="PTHR34397">
    <property type="entry name" value="OS05G0237600 PROTEIN"/>
    <property type="match status" value="1"/>
</dbReference>
<dbReference type="InterPro" id="IPR015300">
    <property type="entry name" value="DNA-bd_pseudobarrel_sf"/>
</dbReference>
<protein>
    <submittedName>
        <fullName evidence="7">Uncharacterized protein</fullName>
    </submittedName>
</protein>
<feature type="region of interest" description="Disordered" evidence="6">
    <location>
        <begin position="173"/>
        <end position="196"/>
    </location>
</feature>
<proteinExistence type="predicted"/>
<dbReference type="SUPFAM" id="SSF101936">
    <property type="entry name" value="DNA-binding pseudobarrel domain"/>
    <property type="match status" value="1"/>
</dbReference>
<keyword evidence="5" id="KW-0539">Nucleus</keyword>